<sequence>MSAVGVTLAILAALVFAVSAALQQSTARTAALARPTTERLLPAIGLLATLIRSPRWLIGLAANVVGFGLHACALHFGSIQVVQAVLVVQLLFALPLSALRRRQRPLRRDWLGTGLVCTGLVAVVSQCPPRGAVRSDQLDVAVAIAVGAVALLVVAARRVGERAQARSALIGIAAGFCFCTTAVLVVSATDELPGFSWALPGIAVSTVVGGVLAQEAFASGSLPTALTSMTTTDPILSYVAGTTLFVVVAHPDPIVLIGAAVLVIAGVAMLANSPTLHDEHPQVLPQPTDALVRQL</sequence>
<evidence type="ECO:0000313" key="2">
    <source>
        <dbReference type="EMBL" id="MBJ8338020.1"/>
    </source>
</evidence>
<reference evidence="2" key="1">
    <citation type="submission" date="2020-12" db="EMBL/GenBank/DDBJ databases">
        <title>Antrihabitans popcorni sp. nov. and Antrihabitans auranticaus sp. nov., isolated from a larva cave.</title>
        <authorList>
            <person name="Lee S.D."/>
            <person name="Kim I.S."/>
        </authorList>
    </citation>
    <scope>NUCLEOTIDE SEQUENCE</scope>
    <source>
        <strain evidence="2">YC3-6</strain>
    </source>
</reference>
<dbReference type="PANTHER" id="PTHR40761">
    <property type="entry name" value="CONSERVED INTEGRAL MEMBRANE ALANINE VALINE AND LEUCINE RICH PROTEIN-RELATED"/>
    <property type="match status" value="1"/>
</dbReference>
<name>A0A934NMR9_9NOCA</name>
<feature type="transmembrane region" description="Helical" evidence="1">
    <location>
        <begin position="138"/>
        <end position="156"/>
    </location>
</feature>
<evidence type="ECO:0000256" key="1">
    <source>
        <dbReference type="SAM" id="Phobius"/>
    </source>
</evidence>
<dbReference type="Proteomes" id="UP000655868">
    <property type="component" value="Unassembled WGS sequence"/>
</dbReference>
<dbReference type="NCBIfam" id="NF038012">
    <property type="entry name" value="DMT_1"/>
    <property type="match status" value="1"/>
</dbReference>
<dbReference type="PANTHER" id="PTHR40761:SF1">
    <property type="entry name" value="CONSERVED INTEGRAL MEMBRANE ALANINE VALINE AND LEUCINE RICH PROTEIN-RELATED"/>
    <property type="match status" value="1"/>
</dbReference>
<keyword evidence="1" id="KW-1133">Transmembrane helix</keyword>
<keyword evidence="1" id="KW-0812">Transmembrane</keyword>
<comment type="caution">
    <text evidence="2">The sequence shown here is derived from an EMBL/GenBank/DDBJ whole genome shotgun (WGS) entry which is preliminary data.</text>
</comment>
<organism evidence="2 3">
    <name type="scientific">Antrihabitans stalagmiti</name>
    <dbReference type="NCBI Taxonomy" id="2799499"/>
    <lineage>
        <taxon>Bacteria</taxon>
        <taxon>Bacillati</taxon>
        <taxon>Actinomycetota</taxon>
        <taxon>Actinomycetes</taxon>
        <taxon>Mycobacteriales</taxon>
        <taxon>Nocardiaceae</taxon>
        <taxon>Antrihabitans</taxon>
    </lineage>
</organism>
<evidence type="ECO:0000313" key="3">
    <source>
        <dbReference type="Proteomes" id="UP000655868"/>
    </source>
</evidence>
<feature type="transmembrane region" description="Helical" evidence="1">
    <location>
        <begin position="225"/>
        <end position="248"/>
    </location>
</feature>
<dbReference type="InterPro" id="IPR037185">
    <property type="entry name" value="EmrE-like"/>
</dbReference>
<keyword evidence="3" id="KW-1185">Reference proteome</keyword>
<feature type="transmembrane region" description="Helical" evidence="1">
    <location>
        <begin position="254"/>
        <end position="271"/>
    </location>
</feature>
<dbReference type="AlphaFoldDB" id="A0A934NMR9"/>
<accession>A0A934NMR9</accession>
<feature type="transmembrane region" description="Helical" evidence="1">
    <location>
        <begin position="57"/>
        <end position="88"/>
    </location>
</feature>
<dbReference type="RefSeq" id="WP_199702332.1">
    <property type="nucleotide sequence ID" value="NZ_JAEMNV010000001.1"/>
</dbReference>
<feature type="transmembrane region" description="Helical" evidence="1">
    <location>
        <begin position="168"/>
        <end position="188"/>
    </location>
</feature>
<dbReference type="SUPFAM" id="SSF103481">
    <property type="entry name" value="Multidrug resistance efflux transporter EmrE"/>
    <property type="match status" value="1"/>
</dbReference>
<feature type="transmembrane region" description="Helical" evidence="1">
    <location>
        <begin position="109"/>
        <end position="126"/>
    </location>
</feature>
<dbReference type="EMBL" id="JAEMNV010000001">
    <property type="protein sequence ID" value="MBJ8338020.1"/>
    <property type="molecule type" value="Genomic_DNA"/>
</dbReference>
<protein>
    <submittedName>
        <fullName evidence="2">DMT family transporter</fullName>
    </submittedName>
</protein>
<proteinExistence type="predicted"/>
<keyword evidence="1" id="KW-0472">Membrane</keyword>
<gene>
    <name evidence="2" type="ORF">JGU71_03885</name>
</gene>